<evidence type="ECO:0000256" key="1">
    <source>
        <dbReference type="SAM" id="Phobius"/>
    </source>
</evidence>
<dbReference type="Proteomes" id="UP000197153">
    <property type="component" value="Chromosome 4"/>
</dbReference>
<reference evidence="2 3" key="1">
    <citation type="submission" date="2017-06" db="EMBL/GenBank/DDBJ databases">
        <title>Complete genome sequence of Nitrospirillum amazonense strain CBAmC, an endophytic nitrogen-fixing and plant growth-promoting bacterium, isolated from sugarcane.</title>
        <authorList>
            <person name="Schwab S."/>
            <person name="dos Santos Teixeira K.R."/>
            <person name="Simoes Araujo J.L."/>
            <person name="Soares Vidal M."/>
            <person name="Borges de Freitas H.R."/>
            <person name="Rivello Crivelaro A.L."/>
            <person name="Bueno de Camargo Nunes A."/>
            <person name="dos Santos C.M."/>
            <person name="Palmeira da Silva Rosa D."/>
            <person name="da Silva Padilha D."/>
            <person name="da Silva E."/>
            <person name="Araujo Terra L."/>
            <person name="Soares Mendes V."/>
            <person name="Farinelli L."/>
            <person name="Magalhaes Cruz L."/>
            <person name="Baldani J.I."/>
        </authorList>
    </citation>
    <scope>NUCLEOTIDE SEQUENCE [LARGE SCALE GENOMIC DNA]</scope>
    <source>
        <strain evidence="2 3">CBAmC</strain>
    </source>
</reference>
<dbReference type="RefSeq" id="WP_088875603.1">
    <property type="nucleotide sequence ID" value="NZ_CP022113.1"/>
</dbReference>
<sequence length="161" mass="17721">MTAQRTSEAGFTLVELLVTLAIVGLLATLVLPVAQVATQRTQETELRRALRDIRAAIDAYHRASDDGRIAKEAGTTGYPPDLDVLVTGVEDQKDPEKHKIYFLRRVPRNPLASDPDLADAATWAKRSYASEPDDPQEGDDVYDVYAASPRVGLNGVPYNKW</sequence>
<keyword evidence="1" id="KW-1133">Transmembrane helix</keyword>
<dbReference type="PROSITE" id="PS00409">
    <property type="entry name" value="PROKAR_NTER_METHYL"/>
    <property type="match status" value="1"/>
</dbReference>
<dbReference type="SUPFAM" id="SSF54523">
    <property type="entry name" value="Pili subunits"/>
    <property type="match status" value="1"/>
</dbReference>
<dbReference type="EMBL" id="CP022113">
    <property type="protein sequence ID" value="ASG25230.1"/>
    <property type="molecule type" value="Genomic_DNA"/>
</dbReference>
<dbReference type="InterPro" id="IPR012902">
    <property type="entry name" value="N_methyl_site"/>
</dbReference>
<dbReference type="KEGG" id="nao:Y958_30245"/>
<dbReference type="NCBIfam" id="TIGR02532">
    <property type="entry name" value="IV_pilin_GFxxxE"/>
    <property type="match status" value="1"/>
</dbReference>
<name>A0A248K309_9PROT</name>
<organism evidence="2 3">
    <name type="scientific">Nitrospirillum viridazoti CBAmc</name>
    <dbReference type="NCBI Taxonomy" id="1441467"/>
    <lineage>
        <taxon>Bacteria</taxon>
        <taxon>Pseudomonadati</taxon>
        <taxon>Pseudomonadota</taxon>
        <taxon>Alphaproteobacteria</taxon>
        <taxon>Rhodospirillales</taxon>
        <taxon>Azospirillaceae</taxon>
        <taxon>Nitrospirillum</taxon>
        <taxon>Nitrospirillum viridazoti</taxon>
    </lineage>
</organism>
<dbReference type="PANTHER" id="PTHR30093:SF47">
    <property type="entry name" value="TYPE IV PILUS NON-CORE MINOR PILIN PILE"/>
    <property type="match status" value="1"/>
</dbReference>
<dbReference type="AlphaFoldDB" id="A0A248K309"/>
<dbReference type="Pfam" id="PF07963">
    <property type="entry name" value="N_methyl"/>
    <property type="match status" value="1"/>
</dbReference>
<evidence type="ECO:0000313" key="3">
    <source>
        <dbReference type="Proteomes" id="UP000197153"/>
    </source>
</evidence>
<proteinExistence type="predicted"/>
<accession>A0A248K309</accession>
<protein>
    <submittedName>
        <fullName evidence="2">General secretion pathway protein GspG</fullName>
    </submittedName>
</protein>
<gene>
    <name evidence="2" type="ORF">Y958_30245</name>
</gene>
<keyword evidence="3" id="KW-1185">Reference proteome</keyword>
<evidence type="ECO:0000313" key="2">
    <source>
        <dbReference type="EMBL" id="ASG25230.1"/>
    </source>
</evidence>
<keyword evidence="1" id="KW-0472">Membrane</keyword>
<dbReference type="PANTHER" id="PTHR30093">
    <property type="entry name" value="GENERAL SECRETION PATHWAY PROTEIN G"/>
    <property type="match status" value="1"/>
</dbReference>
<feature type="transmembrane region" description="Helical" evidence="1">
    <location>
        <begin position="12"/>
        <end position="34"/>
    </location>
</feature>
<keyword evidence="1" id="KW-0812">Transmembrane</keyword>
<dbReference type="InterPro" id="IPR045584">
    <property type="entry name" value="Pilin-like"/>
</dbReference>
<dbReference type="Gene3D" id="3.30.700.10">
    <property type="entry name" value="Glycoprotein, Type 4 Pilin"/>
    <property type="match status" value="1"/>
</dbReference>